<dbReference type="EMBL" id="QZKI01000089">
    <property type="protein sequence ID" value="RJP68692.1"/>
    <property type="molecule type" value="Genomic_DNA"/>
</dbReference>
<dbReference type="PRINTS" id="PR00340">
    <property type="entry name" value="PIIGLNB"/>
</dbReference>
<name>A0A419EW50_9BACT</name>
<accession>A0A419EW50</accession>
<reference evidence="2 3" key="1">
    <citation type="journal article" date="2017" name="ISME J.">
        <title>Energy and carbon metabolisms in a deep terrestrial subsurface fluid microbial community.</title>
        <authorList>
            <person name="Momper L."/>
            <person name="Jungbluth S.P."/>
            <person name="Lee M.D."/>
            <person name="Amend J.P."/>
        </authorList>
    </citation>
    <scope>NUCLEOTIDE SEQUENCE [LARGE SCALE GENOMIC DNA]</scope>
    <source>
        <strain evidence="2">SURF_17</strain>
    </source>
</reference>
<dbReference type="InterPro" id="IPR015867">
    <property type="entry name" value="N-reg_PII/ATP_PRibTrfase_C"/>
</dbReference>
<comment type="caution">
    <text evidence="2">The sequence shown here is derived from an EMBL/GenBank/DDBJ whole genome shotgun (WGS) entry which is preliminary data.</text>
</comment>
<dbReference type="PANTHER" id="PTHR30115">
    <property type="entry name" value="NITROGEN REGULATORY PROTEIN P-II"/>
    <property type="match status" value="1"/>
</dbReference>
<dbReference type="GO" id="GO:0005829">
    <property type="term" value="C:cytosol"/>
    <property type="evidence" value="ECO:0007669"/>
    <property type="project" value="TreeGrafter"/>
</dbReference>
<sequence>MKLIIAYVQPHKLPDVKKALFDVKVFKMSVTNSLGCGQQMGYTETYRGVETEINLLKKVRIEIAVNEDFVKPTINAIVNGARTGAIGDGKIFVLDLPECIRIRTGEFGTEAIG</sequence>
<dbReference type="PANTHER" id="PTHR30115:SF18">
    <property type="entry name" value="NITROGEN REGULATORY PROTEIN P-II"/>
    <property type="match status" value="1"/>
</dbReference>
<evidence type="ECO:0000256" key="1">
    <source>
        <dbReference type="RuleBase" id="RU003936"/>
    </source>
</evidence>
<dbReference type="InterPro" id="IPR017918">
    <property type="entry name" value="N-reg_PII_CS"/>
</dbReference>
<protein>
    <submittedName>
        <fullName evidence="2">P-II family nitrogen regulator</fullName>
    </submittedName>
</protein>
<dbReference type="GO" id="GO:0030234">
    <property type="term" value="F:enzyme regulator activity"/>
    <property type="evidence" value="ECO:0007669"/>
    <property type="project" value="InterPro"/>
</dbReference>
<dbReference type="InterPro" id="IPR011322">
    <property type="entry name" value="N-reg_PII-like_a/b"/>
</dbReference>
<dbReference type="Proteomes" id="UP000285961">
    <property type="component" value="Unassembled WGS sequence"/>
</dbReference>
<dbReference type="AlphaFoldDB" id="A0A419EW50"/>
<comment type="similarity">
    <text evidence="1">Belongs to the P(II) protein family.</text>
</comment>
<evidence type="ECO:0000313" key="2">
    <source>
        <dbReference type="EMBL" id="RJP68692.1"/>
    </source>
</evidence>
<organism evidence="2 3">
    <name type="scientific">Candidatus Abyssobacteria bacterium SURF_17</name>
    <dbReference type="NCBI Taxonomy" id="2093361"/>
    <lineage>
        <taxon>Bacteria</taxon>
        <taxon>Pseudomonadati</taxon>
        <taxon>Candidatus Hydrogenedentota</taxon>
        <taxon>Candidatus Abyssobacteria</taxon>
    </lineage>
</organism>
<dbReference type="GO" id="GO:0005524">
    <property type="term" value="F:ATP binding"/>
    <property type="evidence" value="ECO:0007669"/>
    <property type="project" value="TreeGrafter"/>
</dbReference>
<evidence type="ECO:0000313" key="3">
    <source>
        <dbReference type="Proteomes" id="UP000285961"/>
    </source>
</evidence>
<proteinExistence type="inferred from homology"/>
<dbReference type="Gene3D" id="3.30.70.120">
    <property type="match status" value="1"/>
</dbReference>
<dbReference type="SUPFAM" id="SSF54913">
    <property type="entry name" value="GlnB-like"/>
    <property type="match status" value="1"/>
</dbReference>
<dbReference type="PROSITE" id="PS00638">
    <property type="entry name" value="PII_GLNB_CTER"/>
    <property type="match status" value="1"/>
</dbReference>
<dbReference type="GO" id="GO:0006808">
    <property type="term" value="P:regulation of nitrogen utilization"/>
    <property type="evidence" value="ECO:0007669"/>
    <property type="project" value="InterPro"/>
</dbReference>
<dbReference type="SMART" id="SM00938">
    <property type="entry name" value="P-II"/>
    <property type="match status" value="1"/>
</dbReference>
<dbReference type="Pfam" id="PF00543">
    <property type="entry name" value="P-II"/>
    <property type="match status" value="1"/>
</dbReference>
<gene>
    <name evidence="2" type="ORF">C4532_12005</name>
</gene>
<dbReference type="PROSITE" id="PS51343">
    <property type="entry name" value="PII_GLNB_DOM"/>
    <property type="match status" value="1"/>
</dbReference>
<dbReference type="InterPro" id="IPR002187">
    <property type="entry name" value="N-reg_PII"/>
</dbReference>